<protein>
    <submittedName>
        <fullName evidence="5">Outer membrane beta-barrel family protein</fullName>
    </submittedName>
</protein>
<dbReference type="SUPFAM" id="SSF49464">
    <property type="entry name" value="Carboxypeptidase regulatory domain-like"/>
    <property type="match status" value="1"/>
</dbReference>
<dbReference type="InterPro" id="IPR008969">
    <property type="entry name" value="CarboxyPept-like_regulatory"/>
</dbReference>
<dbReference type="Pfam" id="PF14905">
    <property type="entry name" value="OMP_b-brl_3"/>
    <property type="match status" value="1"/>
</dbReference>
<dbReference type="RefSeq" id="WP_353548382.1">
    <property type="nucleotide sequence ID" value="NZ_AP029612.1"/>
</dbReference>
<dbReference type="SUPFAM" id="SSF56935">
    <property type="entry name" value="Porins"/>
    <property type="match status" value="1"/>
</dbReference>
<dbReference type="InterPro" id="IPR036942">
    <property type="entry name" value="Beta-barrel_TonB_sf"/>
</dbReference>
<dbReference type="GO" id="GO:0009279">
    <property type="term" value="C:cell outer membrane"/>
    <property type="evidence" value="ECO:0007669"/>
    <property type="project" value="UniProtKB-SubCell"/>
</dbReference>
<dbReference type="Pfam" id="PF13620">
    <property type="entry name" value="CarboxypepD_reg"/>
    <property type="match status" value="1"/>
</dbReference>
<feature type="domain" description="Outer membrane protein beta-barrel" evidence="4">
    <location>
        <begin position="380"/>
        <end position="779"/>
    </location>
</feature>
<dbReference type="Gene3D" id="2.60.40.1120">
    <property type="entry name" value="Carboxypeptidase-like, regulatory domain"/>
    <property type="match status" value="1"/>
</dbReference>
<evidence type="ECO:0000256" key="1">
    <source>
        <dbReference type="ARBA" id="ARBA00004442"/>
    </source>
</evidence>
<keyword evidence="2" id="KW-0472">Membrane</keyword>
<evidence type="ECO:0000256" key="3">
    <source>
        <dbReference type="ARBA" id="ARBA00023237"/>
    </source>
</evidence>
<name>A0AAT9GJF9_9BACT</name>
<organism evidence="5">
    <name type="scientific">Sediminibacterium sp. KACHI17</name>
    <dbReference type="NCBI Taxonomy" id="1751071"/>
    <lineage>
        <taxon>Bacteria</taxon>
        <taxon>Pseudomonadati</taxon>
        <taxon>Bacteroidota</taxon>
        <taxon>Chitinophagia</taxon>
        <taxon>Chitinophagales</taxon>
        <taxon>Chitinophagaceae</taxon>
        <taxon>Sediminibacterium</taxon>
    </lineage>
</organism>
<reference evidence="5" key="1">
    <citation type="submission" date="2024-02" db="EMBL/GenBank/DDBJ databases">
        <title>Sediminibacterium planktonica sp. nov. and Sediminibacterium longus sp. nov., isolated from surface lake and river water.</title>
        <authorList>
            <person name="Watanabe K."/>
            <person name="Takemine S."/>
            <person name="Ishii Y."/>
            <person name="Ogata Y."/>
            <person name="Shindo C."/>
            <person name="Suda W."/>
        </authorList>
    </citation>
    <scope>NUCLEOTIDE SEQUENCE</scope>
    <source>
        <strain evidence="5">KACHI17</strain>
    </source>
</reference>
<dbReference type="Gene3D" id="2.170.130.10">
    <property type="entry name" value="TonB-dependent receptor, plug domain"/>
    <property type="match status" value="1"/>
</dbReference>
<evidence type="ECO:0000313" key="5">
    <source>
        <dbReference type="EMBL" id="BFG70743.1"/>
    </source>
</evidence>
<dbReference type="EMBL" id="AP029612">
    <property type="protein sequence ID" value="BFG70743.1"/>
    <property type="molecule type" value="Genomic_DNA"/>
</dbReference>
<gene>
    <name evidence="5" type="ORF">KACHI17_16240</name>
</gene>
<sequence>MKKRVLVLLGFICVLSVSLYAQQRNIIIKVSDEKQLPIEGAVIALIDKGKEIRSVISKKNGEAVLDQVTLGAYDIKASFTGYTAQILSNVLVEKNDLYLEIQLKESISELKQVVVQSSKPFIQREQGKLVVNPDASPTNSGTTVVELLEKSPGVMIDRNNGISLRNKSGVLVLIDDKPTYLQGADLINLLSSMNTSQVDKIELITNPSAKYDAAGNSGIINIKTKRSKQIGFNGNITLAAALGWYPRTNPSLLLNYRYNKWSHYFSYGFNYSKTKTDIYALRTYFDAVGNPTAILEQPTVFNNKGLNHTFKYGTEYAATDRLSFVFSLSGSLINRKGRNTAKADWLTPQGVIDSSVSTVANSENKFQTGAIGIGSRHKLSKTTQLNIDADAARYDLSNQQLFRSDRTGSMGYTESTQGFIPSLINILSLTANYSADLSKQSKFEAGVKTSKIDTDNDAAYSMSINNSPWKPNYGMSNHFLYSEKIHAAYGMLEQKFKKLTIQAGLRYEYTHYDANQLGNIVVKDSSFSRNYSGLFPSGFITYEADSSHTFSLSIGRRIDRPSFQRLNPFVNIINKYTLERGNPFFRPQFTWNFELSHQYKQLLHTTVSYSLIRDYFSQLFLTDPDGSLVYTQGNVGRMHNFTLSAMLTTKPTRWWSLNTEAIYTYKKLIGYVWNNYRSDISQLTINMNNQFRISKKINGEISGTYTGRSRNDLQEELYPFGQLSAGLSMPVLKNSGTLRCSIRDIFRTFWMEGMTDFLNADEYFILRRDSRVFTVSFTYRFGKTGKAAKQKTATDEMRRVEL</sequence>
<dbReference type="InterPro" id="IPR037066">
    <property type="entry name" value="Plug_dom_sf"/>
</dbReference>
<dbReference type="PANTHER" id="PTHR40980">
    <property type="entry name" value="PLUG DOMAIN-CONTAINING PROTEIN"/>
    <property type="match status" value="1"/>
</dbReference>
<dbReference type="InterPro" id="IPR041700">
    <property type="entry name" value="OMP_b-brl_3"/>
</dbReference>
<proteinExistence type="predicted"/>
<comment type="subcellular location">
    <subcellularLocation>
        <location evidence="1">Cell outer membrane</location>
    </subcellularLocation>
</comment>
<accession>A0AAT9GJF9</accession>
<dbReference type="AlphaFoldDB" id="A0AAT9GJF9"/>
<evidence type="ECO:0000256" key="2">
    <source>
        <dbReference type="ARBA" id="ARBA00023136"/>
    </source>
</evidence>
<evidence type="ECO:0000259" key="4">
    <source>
        <dbReference type="Pfam" id="PF14905"/>
    </source>
</evidence>
<keyword evidence="3" id="KW-0998">Cell outer membrane</keyword>
<dbReference type="Gene3D" id="2.40.170.20">
    <property type="entry name" value="TonB-dependent receptor, beta-barrel domain"/>
    <property type="match status" value="1"/>
</dbReference>
<dbReference type="PANTHER" id="PTHR40980:SF4">
    <property type="entry name" value="TONB-DEPENDENT RECEPTOR-LIKE BETA-BARREL DOMAIN-CONTAINING PROTEIN"/>
    <property type="match status" value="1"/>
</dbReference>